<name>A0A9N8F1Q7_9STRA</name>
<feature type="compositionally biased region" description="Low complexity" evidence="1">
    <location>
        <begin position="255"/>
        <end position="273"/>
    </location>
</feature>
<accession>A0A9N8F1Q7</accession>
<feature type="compositionally biased region" description="Polar residues" evidence="1">
    <location>
        <begin position="349"/>
        <end position="384"/>
    </location>
</feature>
<feature type="region of interest" description="Disordered" evidence="1">
    <location>
        <begin position="336"/>
        <end position="384"/>
    </location>
</feature>
<proteinExistence type="predicted"/>
<dbReference type="EMBL" id="CAICTM010002674">
    <property type="protein sequence ID" value="CAB9529929.1"/>
    <property type="molecule type" value="Genomic_DNA"/>
</dbReference>
<feature type="compositionally biased region" description="Polar residues" evidence="1">
    <location>
        <begin position="232"/>
        <end position="250"/>
    </location>
</feature>
<feature type="region of interest" description="Disordered" evidence="1">
    <location>
        <begin position="435"/>
        <end position="456"/>
    </location>
</feature>
<evidence type="ECO:0000256" key="1">
    <source>
        <dbReference type="SAM" id="MobiDB-lite"/>
    </source>
</evidence>
<organism evidence="2 3">
    <name type="scientific">Seminavis robusta</name>
    <dbReference type="NCBI Taxonomy" id="568900"/>
    <lineage>
        <taxon>Eukaryota</taxon>
        <taxon>Sar</taxon>
        <taxon>Stramenopiles</taxon>
        <taxon>Ochrophyta</taxon>
        <taxon>Bacillariophyta</taxon>
        <taxon>Bacillariophyceae</taxon>
        <taxon>Bacillariophycidae</taxon>
        <taxon>Naviculales</taxon>
        <taxon>Naviculaceae</taxon>
        <taxon>Seminavis</taxon>
    </lineage>
</organism>
<gene>
    <name evidence="2" type="ORF">SEMRO_2676_G334400.1</name>
</gene>
<reference evidence="2" key="1">
    <citation type="submission" date="2020-06" db="EMBL/GenBank/DDBJ databases">
        <authorList>
            <consortium name="Plant Systems Biology data submission"/>
        </authorList>
    </citation>
    <scope>NUCLEOTIDE SEQUENCE</scope>
    <source>
        <strain evidence="2">D6</strain>
    </source>
</reference>
<feature type="compositionally biased region" description="Acidic residues" evidence="1">
    <location>
        <begin position="306"/>
        <end position="321"/>
    </location>
</feature>
<feature type="region of interest" description="Disordered" evidence="1">
    <location>
        <begin position="97"/>
        <end position="127"/>
    </location>
</feature>
<keyword evidence="3" id="KW-1185">Reference proteome</keyword>
<sequence length="456" mass="49816">MGQCNSSAVQCCEPCSKSGQPRDILWQGAPARPSSTGKQVIKTSVLPTQSAHSSAAVPRQKSTLQLSVSLDQQSDHSVCIRVELLDGQSVLLDTTLHTSNTSDTTPARNTSSSFPPKEIVASSDEPNKSHYKDIHFSANKPEPALGPLQQLQVSESSLPNLLDLNKPPSRRTAFQQDECPTARLAASDGALLNTAKNRRHPMAIKENSWYHLGYASGMEESSQSLDFEGAMLSTSNNPSGHTQETKNSWGGISVKKSMNRMSLSSSTSSSNKDSNGKAQFPPIDISMNDISGNTLPTRFDYQDCQDLNDDDVSETEDDDEMDLSWDYHRNIRSLTSELDTPPFPPGLSHTDSSSSLGRRTPCSALSSSTPEASPPSFISNLSSAGRPQSYACRHRHSSTFLSHVDCSTNDNMMMMNNHSNRSCQSDSYVVVVRRKTDESTTQTSRLPWNPHQLPAF</sequence>
<dbReference type="AlphaFoldDB" id="A0A9N8F1Q7"/>
<feature type="region of interest" description="Disordered" evidence="1">
    <location>
        <begin position="230"/>
        <end position="321"/>
    </location>
</feature>
<dbReference type="Proteomes" id="UP001153069">
    <property type="component" value="Unassembled WGS sequence"/>
</dbReference>
<comment type="caution">
    <text evidence="2">The sequence shown here is derived from an EMBL/GenBank/DDBJ whole genome shotgun (WGS) entry which is preliminary data.</text>
</comment>
<evidence type="ECO:0000313" key="3">
    <source>
        <dbReference type="Proteomes" id="UP001153069"/>
    </source>
</evidence>
<protein>
    <submittedName>
        <fullName evidence="2">Uncharacterized protein</fullName>
    </submittedName>
</protein>
<evidence type="ECO:0000313" key="2">
    <source>
        <dbReference type="EMBL" id="CAB9529929.1"/>
    </source>
</evidence>